<dbReference type="Gene3D" id="3.40.50.12780">
    <property type="entry name" value="N-terminal domain of ligase-like"/>
    <property type="match status" value="1"/>
</dbReference>
<comment type="caution">
    <text evidence="3">The sequence shown here is derived from an EMBL/GenBank/DDBJ whole genome shotgun (WGS) entry which is preliminary data.</text>
</comment>
<dbReference type="InterPro" id="IPR045851">
    <property type="entry name" value="AMP-bd_C_sf"/>
</dbReference>
<dbReference type="EMBL" id="JBHSHP010000007">
    <property type="protein sequence ID" value="MFC4753513.1"/>
    <property type="molecule type" value="Genomic_DNA"/>
</dbReference>
<dbReference type="PROSITE" id="PS00455">
    <property type="entry name" value="AMP_BINDING"/>
    <property type="match status" value="1"/>
</dbReference>
<sequence>MSTTPELFRTEGTLWPAFERSLRARPDACALSFGSETISRMTYAELHEQVVVVAALLARHGVGPGDRVAFYLGNHPTYVVTDLAVMRLGAVKVPLSAMLTVREAGELIARVDAAAVLTDRADDLALAVPGTVVLSPADLAGAPAPTAPLPDPAVGPDAPAVIYFTGGTTGTPKGIVHSQASVLSNLVAHLLEASITADERLLLTTPLVHAAGLFTQAGLLRGASVHITERFAAAEVAGLITAEEITWTFMVPTMISRLVDVADRMSEAGLRTIQYGAAPISADLLRRAMAVFGPVMQQLYAQTECPNFGTVLTKADHLRALEDEDLLRSCGRSTLMCEVSVRDEAGTPVETGTVGEICLRSPYVMSGYWQDPDGAAERFTDGWLRTGDIGYLDAGGYLYLVDRRNDMVVTGGLNVYSREVEMAILEHPAVEEAAVFGVPDPEWGEKVAAHVVLRRDTAGASGDAGASDLDAHCRSLLATYKIPKLVEVVPELPVTRYGKVDKKAIKAAYWRDHARAVN</sequence>
<proteinExistence type="predicted"/>
<feature type="domain" description="AMP-dependent synthetase/ligase" evidence="1">
    <location>
        <begin position="18"/>
        <end position="369"/>
    </location>
</feature>
<dbReference type="PANTHER" id="PTHR43767">
    <property type="entry name" value="LONG-CHAIN-FATTY-ACID--COA LIGASE"/>
    <property type="match status" value="1"/>
</dbReference>
<dbReference type="InterPro" id="IPR050237">
    <property type="entry name" value="ATP-dep_AMP-bd_enzyme"/>
</dbReference>
<dbReference type="Gene3D" id="3.30.300.30">
    <property type="match status" value="1"/>
</dbReference>
<dbReference type="Pfam" id="PF13193">
    <property type="entry name" value="AMP-binding_C"/>
    <property type="match status" value="1"/>
</dbReference>
<dbReference type="PANTHER" id="PTHR43767:SF7">
    <property type="entry name" value="MEDIUM_LONG-CHAIN-FATTY-ACID--COA LIGASE FADD8"/>
    <property type="match status" value="1"/>
</dbReference>
<dbReference type="SUPFAM" id="SSF56801">
    <property type="entry name" value="Acetyl-CoA synthetase-like"/>
    <property type="match status" value="1"/>
</dbReference>
<keyword evidence="4" id="KW-1185">Reference proteome</keyword>
<dbReference type="RefSeq" id="WP_344988989.1">
    <property type="nucleotide sequence ID" value="NZ_BAABCD010000007.1"/>
</dbReference>
<feature type="domain" description="AMP-binding enzyme C-terminal" evidence="2">
    <location>
        <begin position="419"/>
        <end position="499"/>
    </location>
</feature>
<dbReference type="InterPro" id="IPR042099">
    <property type="entry name" value="ANL_N_sf"/>
</dbReference>
<dbReference type="Pfam" id="PF00501">
    <property type="entry name" value="AMP-binding"/>
    <property type="match status" value="1"/>
</dbReference>
<gene>
    <name evidence="3" type="ORF">ACFO7U_01805</name>
</gene>
<accession>A0ABV9PP03</accession>
<evidence type="ECO:0000313" key="3">
    <source>
        <dbReference type="EMBL" id="MFC4753513.1"/>
    </source>
</evidence>
<evidence type="ECO:0000259" key="1">
    <source>
        <dbReference type="Pfam" id="PF00501"/>
    </source>
</evidence>
<name>A0ABV9PP03_9ACTN</name>
<dbReference type="InterPro" id="IPR020845">
    <property type="entry name" value="AMP-binding_CS"/>
</dbReference>
<evidence type="ECO:0000313" key="4">
    <source>
        <dbReference type="Proteomes" id="UP001595836"/>
    </source>
</evidence>
<dbReference type="InterPro" id="IPR025110">
    <property type="entry name" value="AMP-bd_C"/>
</dbReference>
<protein>
    <submittedName>
        <fullName evidence="3">Class I adenylate-forming enzyme family protein</fullName>
    </submittedName>
</protein>
<evidence type="ECO:0000259" key="2">
    <source>
        <dbReference type="Pfam" id="PF13193"/>
    </source>
</evidence>
<dbReference type="InterPro" id="IPR000873">
    <property type="entry name" value="AMP-dep_synth/lig_dom"/>
</dbReference>
<organism evidence="3 4">
    <name type="scientific">Dietzia aurantiaca</name>
    <dbReference type="NCBI Taxonomy" id="983873"/>
    <lineage>
        <taxon>Bacteria</taxon>
        <taxon>Bacillati</taxon>
        <taxon>Actinomycetota</taxon>
        <taxon>Actinomycetes</taxon>
        <taxon>Mycobacteriales</taxon>
        <taxon>Dietziaceae</taxon>
        <taxon>Dietzia</taxon>
    </lineage>
</organism>
<dbReference type="Proteomes" id="UP001595836">
    <property type="component" value="Unassembled WGS sequence"/>
</dbReference>
<reference evidence="4" key="1">
    <citation type="journal article" date="2019" name="Int. J. Syst. Evol. Microbiol.">
        <title>The Global Catalogue of Microorganisms (GCM) 10K type strain sequencing project: providing services to taxonomists for standard genome sequencing and annotation.</title>
        <authorList>
            <consortium name="The Broad Institute Genomics Platform"/>
            <consortium name="The Broad Institute Genome Sequencing Center for Infectious Disease"/>
            <person name="Wu L."/>
            <person name="Ma J."/>
        </authorList>
    </citation>
    <scope>NUCLEOTIDE SEQUENCE [LARGE SCALE GENOMIC DNA]</scope>
    <source>
        <strain evidence="4">JCM 11882</strain>
    </source>
</reference>